<dbReference type="GO" id="GO:0003676">
    <property type="term" value="F:nucleic acid binding"/>
    <property type="evidence" value="ECO:0007669"/>
    <property type="project" value="InterPro"/>
</dbReference>
<keyword evidence="1" id="KW-0547">Nucleotide-binding</keyword>
<dbReference type="InterPro" id="IPR011545">
    <property type="entry name" value="DEAD/DEAH_box_helicase_dom"/>
</dbReference>
<keyword evidence="5" id="KW-0378">Hydrolase</keyword>
<evidence type="ECO:0000259" key="3">
    <source>
        <dbReference type="PROSITE" id="PS51192"/>
    </source>
</evidence>
<dbReference type="GO" id="GO:0006289">
    <property type="term" value="P:nucleotide-excision repair"/>
    <property type="evidence" value="ECO:0007669"/>
    <property type="project" value="TreeGrafter"/>
</dbReference>
<comment type="caution">
    <text evidence="5">The sequence shown here is derived from an EMBL/GenBank/DDBJ whole genome shotgun (WGS) entry which is preliminary data.</text>
</comment>
<dbReference type="InterPro" id="IPR014001">
    <property type="entry name" value="Helicase_ATP-bd"/>
</dbReference>
<evidence type="ECO:0000313" key="5">
    <source>
        <dbReference type="EMBL" id="PKF67695.1"/>
    </source>
</evidence>
<evidence type="ECO:0000259" key="4">
    <source>
        <dbReference type="PROSITE" id="PS51194"/>
    </source>
</evidence>
<accession>A0A2N0X4S6</accession>
<dbReference type="InterPro" id="IPR001650">
    <property type="entry name" value="Helicase_C-like"/>
</dbReference>
<proteinExistence type="predicted"/>
<dbReference type="PANTHER" id="PTHR47957:SF3">
    <property type="entry name" value="ATP-DEPENDENT HELICASE HRQ1"/>
    <property type="match status" value="1"/>
</dbReference>
<dbReference type="RefSeq" id="WP_101174444.1">
    <property type="nucleotide sequence ID" value="NZ_JAKRKB010000022.1"/>
</dbReference>
<dbReference type="GO" id="GO:0005524">
    <property type="term" value="F:ATP binding"/>
    <property type="evidence" value="ECO:0007669"/>
    <property type="project" value="UniProtKB-KW"/>
</dbReference>
<reference evidence="5 6" key="1">
    <citation type="submission" date="2017-12" db="EMBL/GenBank/DDBJ databases">
        <title>Corynebacterium mastitidis 16-1433 Genome.</title>
        <authorList>
            <person name="Gulvik C.A."/>
        </authorList>
    </citation>
    <scope>NUCLEOTIDE SEQUENCE [LARGE SCALE GENOMIC DNA]</scope>
    <source>
        <strain evidence="5 6">16-1433</strain>
    </source>
</reference>
<dbReference type="EMBL" id="PJAF01000053">
    <property type="protein sequence ID" value="PKF67695.1"/>
    <property type="molecule type" value="Genomic_DNA"/>
</dbReference>
<feature type="domain" description="Helicase ATP-binding" evidence="3">
    <location>
        <begin position="68"/>
        <end position="250"/>
    </location>
</feature>
<dbReference type="InterPro" id="IPR022307">
    <property type="entry name" value="Helicase_put_actinobac"/>
</dbReference>
<dbReference type="SMART" id="SM00487">
    <property type="entry name" value="DEXDc"/>
    <property type="match status" value="1"/>
</dbReference>
<dbReference type="PROSITE" id="PS51194">
    <property type="entry name" value="HELICASE_CTER"/>
    <property type="match status" value="1"/>
</dbReference>
<dbReference type="GO" id="GO:0036297">
    <property type="term" value="P:interstrand cross-link repair"/>
    <property type="evidence" value="ECO:0007669"/>
    <property type="project" value="TreeGrafter"/>
</dbReference>
<dbReference type="CDD" id="cd18797">
    <property type="entry name" value="SF2_C_Hrq"/>
    <property type="match status" value="1"/>
</dbReference>
<dbReference type="InterPro" id="IPR018973">
    <property type="entry name" value="MZB"/>
</dbReference>
<dbReference type="CDD" id="cd17923">
    <property type="entry name" value="DEXHc_Hrq1-like"/>
    <property type="match status" value="1"/>
</dbReference>
<dbReference type="InterPro" id="IPR055227">
    <property type="entry name" value="HRQ1_WHD"/>
</dbReference>
<dbReference type="Pfam" id="PF00271">
    <property type="entry name" value="Helicase_C"/>
    <property type="match status" value="1"/>
</dbReference>
<feature type="domain" description="Helicase C-terminal" evidence="4">
    <location>
        <begin position="293"/>
        <end position="447"/>
    </location>
</feature>
<dbReference type="NCBIfam" id="TIGR03817">
    <property type="entry name" value="DECH_helic"/>
    <property type="match status" value="1"/>
</dbReference>
<organism evidence="5 6">
    <name type="scientific">Corynebacterium mastitidis</name>
    <dbReference type="NCBI Taxonomy" id="161890"/>
    <lineage>
        <taxon>Bacteria</taxon>
        <taxon>Bacillati</taxon>
        <taxon>Actinomycetota</taxon>
        <taxon>Actinomycetes</taxon>
        <taxon>Mycobacteriales</taxon>
        <taxon>Corynebacteriaceae</taxon>
        <taxon>Corynebacterium</taxon>
    </lineage>
</organism>
<dbReference type="SMART" id="SM00490">
    <property type="entry name" value="HELICc"/>
    <property type="match status" value="1"/>
</dbReference>
<evidence type="ECO:0000313" key="6">
    <source>
        <dbReference type="Proteomes" id="UP000233249"/>
    </source>
</evidence>
<dbReference type="SUPFAM" id="SSF52540">
    <property type="entry name" value="P-loop containing nucleoside triphosphate hydrolases"/>
    <property type="match status" value="1"/>
</dbReference>
<dbReference type="FunFam" id="3.40.50.300:FF:001137">
    <property type="entry name" value="DEAD/DEAH box helicase"/>
    <property type="match status" value="1"/>
</dbReference>
<sequence length="795" mass="84919">MAPPSPLGAELLDALRDAFPDSRCTYSSTIPARPARYGPWPSWVLPELRAYLEADGVHALYAHQVEAAEAARAGHHVVMSTGTSSGKSLGYLLPVLTTLGEDPAACALYLTPTKALGSDQLRTLRRLCGSIDALRGVHPSPYDGDTPAEARSGIRDSSRLIVSNPDMLHSSMLAHHPRWARLWRRLRYVIVDECHTYRGVFGAHVALVLRRLRRIAAHYGSRPTVILASATSADPAQHARRLTGLPVRAIIHDASPSGARTVVLWEPGFLPRDEAAGENRAPVRRAATSEAAGLMAALVAQGARTLTFVRSRRAAESVAMRAAEELVLMGKPLAARRVRPYRAGYLAEDRRAVERQLDSGELLGVATTNALELGIDVGGLDAVVTAGFPGTVASLWQQAGRAGRRGQESTVVLVARDDPMDTYLVHHPEALLGRPLERSVFNPHNPHVLRDHLYCAAVELPLTDRDVEDFEAREVAAALEREGLLRHRPRGWFAVGENAATAHGALGLRGEPGGDVLIADASDGRLLGTIDALRAPAQVHPGAIYLHQGETYMVEDLLLDDAVALVRPTDADYTTFARTTTTVRVLGDPVARRDLGALHDPLEAPDAAAPGVSLSALDVEVTSQVVGYVVRRPDGTLLDTVPLSMPAHSLTTRAVAYTLDPALLEHIGIPPAEQPGALHAAEHAAIGMLPLLATCDRWDIGGLSTTEHPDTGLPTVFVYDGHPGGAGFADCGFDNFASWVAATFDAVRSCPCEDGCPSCVQSPKCGNGNQPLSKRGAVRLLGALVRLTARRAAAD</sequence>
<keyword evidence="5" id="KW-0347">Helicase</keyword>
<dbReference type="Pfam" id="PF22982">
    <property type="entry name" value="WHD_HRQ1"/>
    <property type="match status" value="1"/>
</dbReference>
<dbReference type="GO" id="GO:0043138">
    <property type="term" value="F:3'-5' DNA helicase activity"/>
    <property type="evidence" value="ECO:0007669"/>
    <property type="project" value="TreeGrafter"/>
</dbReference>
<evidence type="ECO:0000256" key="2">
    <source>
        <dbReference type="ARBA" id="ARBA00022840"/>
    </source>
</evidence>
<dbReference type="Proteomes" id="UP000233249">
    <property type="component" value="Unassembled WGS sequence"/>
</dbReference>
<gene>
    <name evidence="5" type="ORF">CXB45_10925</name>
</gene>
<evidence type="ECO:0000256" key="1">
    <source>
        <dbReference type="ARBA" id="ARBA00022741"/>
    </source>
</evidence>
<dbReference type="PANTHER" id="PTHR47957">
    <property type="entry name" value="ATP-DEPENDENT HELICASE HRQ1"/>
    <property type="match status" value="1"/>
</dbReference>
<dbReference type="Gene3D" id="3.40.50.300">
    <property type="entry name" value="P-loop containing nucleotide triphosphate hydrolases"/>
    <property type="match status" value="2"/>
</dbReference>
<dbReference type="OrthoDB" id="143059at2"/>
<dbReference type="Pfam" id="PF09369">
    <property type="entry name" value="MZB"/>
    <property type="match status" value="1"/>
</dbReference>
<dbReference type="InterPro" id="IPR027417">
    <property type="entry name" value="P-loop_NTPase"/>
</dbReference>
<dbReference type="Pfam" id="PF00270">
    <property type="entry name" value="DEAD"/>
    <property type="match status" value="1"/>
</dbReference>
<name>A0A2N0X4S6_9CORY</name>
<dbReference type="PROSITE" id="PS51192">
    <property type="entry name" value="HELICASE_ATP_BIND_1"/>
    <property type="match status" value="1"/>
</dbReference>
<keyword evidence="2" id="KW-0067">ATP-binding</keyword>
<protein>
    <submittedName>
        <fullName evidence="5">DEAD/DEAH box helicase</fullName>
    </submittedName>
</protein>
<dbReference type="AlphaFoldDB" id="A0A2N0X4S6"/>